<evidence type="ECO:0000256" key="1">
    <source>
        <dbReference type="SAM" id="Phobius"/>
    </source>
</evidence>
<dbReference type="RefSeq" id="WP_139465877.1">
    <property type="nucleotide sequence ID" value="NZ_VDHJ01000009.1"/>
</dbReference>
<proteinExistence type="predicted"/>
<evidence type="ECO:0000313" key="4">
    <source>
        <dbReference type="Proteomes" id="UP000312032"/>
    </source>
</evidence>
<feature type="domain" description="DUF3566" evidence="2">
    <location>
        <begin position="6"/>
        <end position="111"/>
    </location>
</feature>
<accession>A0A5C4U2W8</accession>
<dbReference type="InterPro" id="IPR021949">
    <property type="entry name" value="DUF3566_TM"/>
</dbReference>
<evidence type="ECO:0000259" key="2">
    <source>
        <dbReference type="Pfam" id="PF12089"/>
    </source>
</evidence>
<protein>
    <submittedName>
        <fullName evidence="3">DUF3566 domain-containing protein</fullName>
    </submittedName>
</protein>
<dbReference type="AlphaFoldDB" id="A0A5C4U2W8"/>
<reference evidence="3 4" key="1">
    <citation type="submission" date="2019-06" db="EMBL/GenBank/DDBJ databases">
        <authorList>
            <person name="Li J."/>
        </authorList>
    </citation>
    <scope>NUCLEOTIDE SEQUENCE [LARGE SCALE GENOMIC DNA]</scope>
    <source>
        <strain evidence="3 4">LMG 28165</strain>
    </source>
</reference>
<dbReference type="Pfam" id="PF12089">
    <property type="entry name" value="DUF3566"/>
    <property type="match status" value="1"/>
</dbReference>
<keyword evidence="1" id="KW-0812">Transmembrane</keyword>
<evidence type="ECO:0000313" key="3">
    <source>
        <dbReference type="EMBL" id="TNL96848.1"/>
    </source>
</evidence>
<keyword evidence="1" id="KW-1133">Transmembrane helix</keyword>
<dbReference type="OrthoDB" id="3240216at2"/>
<dbReference type="Proteomes" id="UP000312032">
    <property type="component" value="Unassembled WGS sequence"/>
</dbReference>
<sequence length="115" mass="11598">MTSRYVALTHVSPISAFKVAAATSLVGFIAWMIAVILLYLGMDLAGIWASVNSVLGGVGGSQKIGFGLVVGLGALMGAILAVLLTVLAPIGALIYNAIVGLVGALEVETADVVEN</sequence>
<feature type="transmembrane region" description="Helical" evidence="1">
    <location>
        <begin position="67"/>
        <end position="95"/>
    </location>
</feature>
<keyword evidence="4" id="KW-1185">Reference proteome</keyword>
<organism evidence="3 4">
    <name type="scientific">Corynebacterium tapiri</name>
    <dbReference type="NCBI Taxonomy" id="1448266"/>
    <lineage>
        <taxon>Bacteria</taxon>
        <taxon>Bacillati</taxon>
        <taxon>Actinomycetota</taxon>
        <taxon>Actinomycetes</taxon>
        <taxon>Mycobacteriales</taxon>
        <taxon>Corynebacteriaceae</taxon>
        <taxon>Corynebacterium</taxon>
    </lineage>
</organism>
<comment type="caution">
    <text evidence="3">The sequence shown here is derived from an EMBL/GenBank/DDBJ whole genome shotgun (WGS) entry which is preliminary data.</text>
</comment>
<dbReference type="EMBL" id="VDHJ01000009">
    <property type="protein sequence ID" value="TNL96848.1"/>
    <property type="molecule type" value="Genomic_DNA"/>
</dbReference>
<gene>
    <name evidence="3" type="ORF">FHE74_07470</name>
</gene>
<keyword evidence="1" id="KW-0472">Membrane</keyword>
<feature type="transmembrane region" description="Helical" evidence="1">
    <location>
        <begin position="31"/>
        <end position="55"/>
    </location>
</feature>
<name>A0A5C4U2W8_9CORY</name>